<dbReference type="AlphaFoldDB" id="A0A4R2IFU1"/>
<comment type="caution">
    <text evidence="3">The sequence shown here is derived from an EMBL/GenBank/DDBJ whole genome shotgun (WGS) entry which is preliminary data.</text>
</comment>
<feature type="transmembrane region" description="Helical" evidence="2">
    <location>
        <begin position="304"/>
        <end position="322"/>
    </location>
</feature>
<gene>
    <name evidence="3" type="ORF">EV646_112150</name>
</gene>
<dbReference type="EMBL" id="SLWR01000012">
    <property type="protein sequence ID" value="TCO43573.1"/>
    <property type="molecule type" value="Genomic_DNA"/>
</dbReference>
<evidence type="ECO:0000313" key="3">
    <source>
        <dbReference type="EMBL" id="TCO43573.1"/>
    </source>
</evidence>
<sequence>MPDGSGSAHPPVLADDETQLLQLVWDALVRTGNWPTFEAIDRTLLSRHDDAVDLPELIARIPPLFLHGGRPQGGARADPDGSLSLTVAGAAVCSGTEEVIQVVVAAARLGADAYRKGDPAQPAVVTFDQVLEELELDLSEAEEKELGRRSAMLLVWEPWRGSSTNNDGRWTFNVDRDIRLYKGVTTFDEYWQARVRQLAVQQALTPSGIWAPTPYGVGTADAPQPDLAVPSHTSTPEAEQPPAGKVINNHFHAPSNVAIDSTNVKQSIKPPKGGDEMPAVLPQHPETSATTASDADADHGSHPLMVFGGAAISLFGILPAVIQATKAIWAQVTGASLVVLTVLLLILCWFKWNRSPRMRKAGLVIAGILALGICAVLILGNSSL</sequence>
<evidence type="ECO:0000256" key="1">
    <source>
        <dbReference type="SAM" id="MobiDB-lite"/>
    </source>
</evidence>
<protein>
    <submittedName>
        <fullName evidence="3">Uncharacterized protein</fullName>
    </submittedName>
</protein>
<accession>A0A4R2IFU1</accession>
<keyword evidence="2" id="KW-0812">Transmembrane</keyword>
<dbReference type="Proteomes" id="UP000295573">
    <property type="component" value="Unassembled WGS sequence"/>
</dbReference>
<evidence type="ECO:0000256" key="2">
    <source>
        <dbReference type="SAM" id="Phobius"/>
    </source>
</evidence>
<keyword evidence="2" id="KW-1133">Transmembrane helix</keyword>
<feature type="transmembrane region" description="Helical" evidence="2">
    <location>
        <begin position="362"/>
        <end position="380"/>
    </location>
</feature>
<evidence type="ECO:0000313" key="4">
    <source>
        <dbReference type="Proteomes" id="UP000295573"/>
    </source>
</evidence>
<keyword evidence="4" id="KW-1185">Reference proteome</keyword>
<organism evidence="3 4">
    <name type="scientific">Kribbella antiqua</name>
    <dbReference type="NCBI Taxonomy" id="2512217"/>
    <lineage>
        <taxon>Bacteria</taxon>
        <taxon>Bacillati</taxon>
        <taxon>Actinomycetota</taxon>
        <taxon>Actinomycetes</taxon>
        <taxon>Propionibacteriales</taxon>
        <taxon>Kribbellaceae</taxon>
        <taxon>Kribbella</taxon>
    </lineage>
</organism>
<keyword evidence="2" id="KW-0472">Membrane</keyword>
<feature type="region of interest" description="Disordered" evidence="1">
    <location>
        <begin position="266"/>
        <end position="295"/>
    </location>
</feature>
<reference evidence="3 4" key="1">
    <citation type="journal article" date="2015" name="Stand. Genomic Sci.">
        <title>Genomic Encyclopedia of Bacterial and Archaeal Type Strains, Phase III: the genomes of soil and plant-associated and newly described type strains.</title>
        <authorList>
            <person name="Whitman W.B."/>
            <person name="Woyke T."/>
            <person name="Klenk H.P."/>
            <person name="Zhou Y."/>
            <person name="Lilburn T.G."/>
            <person name="Beck B.J."/>
            <person name="De Vos P."/>
            <person name="Vandamme P."/>
            <person name="Eisen J.A."/>
            <person name="Garrity G."/>
            <person name="Hugenholtz P."/>
            <person name="Kyrpides N.C."/>
        </authorList>
    </citation>
    <scope>NUCLEOTIDE SEQUENCE [LARGE SCALE GENOMIC DNA]</scope>
    <source>
        <strain evidence="3 4">VKM Ac-2541</strain>
    </source>
</reference>
<name>A0A4R2IFU1_9ACTN</name>
<proteinExistence type="predicted"/>
<feature type="region of interest" description="Disordered" evidence="1">
    <location>
        <begin position="217"/>
        <end position="249"/>
    </location>
</feature>
<feature type="transmembrane region" description="Helical" evidence="2">
    <location>
        <begin position="328"/>
        <end position="350"/>
    </location>
</feature>